<name>A0A9D4EBX6_DREPO</name>
<comment type="caution">
    <text evidence="1">The sequence shown here is derived from an EMBL/GenBank/DDBJ whole genome shotgun (WGS) entry which is preliminary data.</text>
</comment>
<evidence type="ECO:0000313" key="1">
    <source>
        <dbReference type="EMBL" id="KAH3777729.1"/>
    </source>
</evidence>
<reference evidence="1" key="2">
    <citation type="submission" date="2020-11" db="EMBL/GenBank/DDBJ databases">
        <authorList>
            <person name="McCartney M.A."/>
            <person name="Auch B."/>
            <person name="Kono T."/>
            <person name="Mallez S."/>
            <person name="Becker A."/>
            <person name="Gohl D.M."/>
            <person name="Silverstein K.A.T."/>
            <person name="Koren S."/>
            <person name="Bechman K.B."/>
            <person name="Herman A."/>
            <person name="Abrahante J.E."/>
            <person name="Garbe J."/>
        </authorList>
    </citation>
    <scope>NUCLEOTIDE SEQUENCE</scope>
    <source>
        <strain evidence="1">Duluth1</strain>
        <tissue evidence="1">Whole animal</tissue>
    </source>
</reference>
<sequence length="93" mass="10484">MGEEERVVSPRIESITSNGLPLENFDAFNTDERPIPIPTDENNTVVVKIDIQRPDATEVNALQLPEPKYIESVTVTYTDNTTLTQVCVFMCLR</sequence>
<reference evidence="1" key="1">
    <citation type="journal article" date="2019" name="bioRxiv">
        <title>The Genome of the Zebra Mussel, Dreissena polymorpha: A Resource for Invasive Species Research.</title>
        <authorList>
            <person name="McCartney M.A."/>
            <person name="Auch B."/>
            <person name="Kono T."/>
            <person name="Mallez S."/>
            <person name="Zhang Y."/>
            <person name="Obille A."/>
            <person name="Becker A."/>
            <person name="Abrahante J.E."/>
            <person name="Garbe J."/>
            <person name="Badalamenti J.P."/>
            <person name="Herman A."/>
            <person name="Mangelson H."/>
            <person name="Liachko I."/>
            <person name="Sullivan S."/>
            <person name="Sone E.D."/>
            <person name="Koren S."/>
            <person name="Silverstein K.A.T."/>
            <person name="Beckman K.B."/>
            <person name="Gohl D.M."/>
        </authorList>
    </citation>
    <scope>NUCLEOTIDE SEQUENCE</scope>
    <source>
        <strain evidence="1">Duluth1</strain>
        <tissue evidence="1">Whole animal</tissue>
    </source>
</reference>
<protein>
    <submittedName>
        <fullName evidence="1">Uncharacterized protein</fullName>
    </submittedName>
</protein>
<organism evidence="1 2">
    <name type="scientific">Dreissena polymorpha</name>
    <name type="common">Zebra mussel</name>
    <name type="synonym">Mytilus polymorpha</name>
    <dbReference type="NCBI Taxonomy" id="45954"/>
    <lineage>
        <taxon>Eukaryota</taxon>
        <taxon>Metazoa</taxon>
        <taxon>Spiralia</taxon>
        <taxon>Lophotrochozoa</taxon>
        <taxon>Mollusca</taxon>
        <taxon>Bivalvia</taxon>
        <taxon>Autobranchia</taxon>
        <taxon>Heteroconchia</taxon>
        <taxon>Euheterodonta</taxon>
        <taxon>Imparidentia</taxon>
        <taxon>Neoheterodontei</taxon>
        <taxon>Myida</taxon>
        <taxon>Dreissenoidea</taxon>
        <taxon>Dreissenidae</taxon>
        <taxon>Dreissena</taxon>
    </lineage>
</organism>
<dbReference type="Proteomes" id="UP000828390">
    <property type="component" value="Unassembled WGS sequence"/>
</dbReference>
<gene>
    <name evidence="1" type="ORF">DPMN_179177</name>
</gene>
<dbReference type="EMBL" id="JAIWYP010000009">
    <property type="protein sequence ID" value="KAH3777729.1"/>
    <property type="molecule type" value="Genomic_DNA"/>
</dbReference>
<proteinExistence type="predicted"/>
<keyword evidence="2" id="KW-1185">Reference proteome</keyword>
<accession>A0A9D4EBX6</accession>
<evidence type="ECO:0000313" key="2">
    <source>
        <dbReference type="Proteomes" id="UP000828390"/>
    </source>
</evidence>
<dbReference type="AlphaFoldDB" id="A0A9D4EBX6"/>